<evidence type="ECO:0000313" key="3">
    <source>
        <dbReference type="Proteomes" id="UP000750711"/>
    </source>
</evidence>
<name>A0A9P8L9Z8_9PEZI</name>
<sequence length="117" mass="12726">MTSTIPTTQAGSCPRRRKKAIEPSCGGSPGQTPAQAARRPVEPTRIKIISTTNEAIETPILRSLSVLEAKLPTEQACPQQVGGINETTINMSRRANGNDAEYDEPYNHRALDVVRNK</sequence>
<feature type="region of interest" description="Disordered" evidence="1">
    <location>
        <begin position="1"/>
        <end position="40"/>
    </location>
</feature>
<keyword evidence="3" id="KW-1185">Reference proteome</keyword>
<comment type="caution">
    <text evidence="2">The sequence shown here is derived from an EMBL/GenBank/DDBJ whole genome shotgun (WGS) entry which is preliminary data.</text>
</comment>
<feature type="compositionally biased region" description="Polar residues" evidence="1">
    <location>
        <begin position="1"/>
        <end position="11"/>
    </location>
</feature>
<evidence type="ECO:0000313" key="2">
    <source>
        <dbReference type="EMBL" id="KAH0558368.1"/>
    </source>
</evidence>
<protein>
    <submittedName>
        <fullName evidence="2">Uncharacterized protein</fullName>
    </submittedName>
</protein>
<proteinExistence type="predicted"/>
<organism evidence="2 3">
    <name type="scientific">Trichoglossum hirsutum</name>
    <dbReference type="NCBI Taxonomy" id="265104"/>
    <lineage>
        <taxon>Eukaryota</taxon>
        <taxon>Fungi</taxon>
        <taxon>Dikarya</taxon>
        <taxon>Ascomycota</taxon>
        <taxon>Pezizomycotina</taxon>
        <taxon>Geoglossomycetes</taxon>
        <taxon>Geoglossales</taxon>
        <taxon>Geoglossaceae</taxon>
        <taxon>Trichoglossum</taxon>
    </lineage>
</organism>
<reference evidence="2" key="1">
    <citation type="submission" date="2021-03" db="EMBL/GenBank/DDBJ databases">
        <title>Comparative genomics and phylogenomic investigation of the class Geoglossomycetes provide insights into ecological specialization and systematics.</title>
        <authorList>
            <person name="Melie T."/>
            <person name="Pirro S."/>
            <person name="Miller A.N."/>
            <person name="Quandt A."/>
        </authorList>
    </citation>
    <scope>NUCLEOTIDE SEQUENCE</scope>
    <source>
        <strain evidence="2">CAQ_001_2017</strain>
    </source>
</reference>
<feature type="compositionally biased region" description="Basic and acidic residues" evidence="1">
    <location>
        <begin position="105"/>
        <end position="117"/>
    </location>
</feature>
<dbReference type="Proteomes" id="UP000750711">
    <property type="component" value="Unassembled WGS sequence"/>
</dbReference>
<feature type="region of interest" description="Disordered" evidence="1">
    <location>
        <begin position="95"/>
        <end position="117"/>
    </location>
</feature>
<dbReference type="EMBL" id="JAGHQM010000868">
    <property type="protein sequence ID" value="KAH0558368.1"/>
    <property type="molecule type" value="Genomic_DNA"/>
</dbReference>
<gene>
    <name evidence="2" type="ORF">GP486_004972</name>
</gene>
<dbReference type="AlphaFoldDB" id="A0A9P8L9Z8"/>
<accession>A0A9P8L9Z8</accession>
<evidence type="ECO:0000256" key="1">
    <source>
        <dbReference type="SAM" id="MobiDB-lite"/>
    </source>
</evidence>